<dbReference type="Proteomes" id="UP000317835">
    <property type="component" value="Chromosome"/>
</dbReference>
<reference evidence="1 2" key="1">
    <citation type="submission" date="2019-02" db="EMBL/GenBank/DDBJ databases">
        <title>Deep-cultivation of Planctomycetes and their phenomic and genomic characterization uncovers novel biology.</title>
        <authorList>
            <person name="Wiegand S."/>
            <person name="Jogler M."/>
            <person name="Boedeker C."/>
            <person name="Pinto D."/>
            <person name="Vollmers J."/>
            <person name="Rivas-Marin E."/>
            <person name="Kohn T."/>
            <person name="Peeters S.H."/>
            <person name="Heuer A."/>
            <person name="Rast P."/>
            <person name="Oberbeckmann S."/>
            <person name="Bunk B."/>
            <person name="Jeske O."/>
            <person name="Meyerdierks A."/>
            <person name="Storesund J.E."/>
            <person name="Kallscheuer N."/>
            <person name="Luecker S."/>
            <person name="Lage O.M."/>
            <person name="Pohl T."/>
            <person name="Merkel B.J."/>
            <person name="Hornburger P."/>
            <person name="Mueller R.-W."/>
            <person name="Bruemmer F."/>
            <person name="Labrenz M."/>
            <person name="Spormann A.M."/>
            <person name="Op den Camp H."/>
            <person name="Overmann J."/>
            <person name="Amann R."/>
            <person name="Jetten M.S.M."/>
            <person name="Mascher T."/>
            <person name="Medema M.H."/>
            <person name="Devos D.P."/>
            <person name="Kaster A.-K."/>
            <person name="Ovreas L."/>
            <person name="Rohde M."/>
            <person name="Galperin M.Y."/>
            <person name="Jogler C."/>
        </authorList>
    </citation>
    <scope>NUCLEOTIDE SEQUENCE [LARGE SCALE GENOMIC DNA]</scope>
    <source>
        <strain evidence="1 2">ElP</strain>
    </source>
</reference>
<evidence type="ECO:0000313" key="2">
    <source>
        <dbReference type="Proteomes" id="UP000317835"/>
    </source>
</evidence>
<proteinExistence type="predicted"/>
<protein>
    <submittedName>
        <fullName evidence="1">Uncharacterized protein</fullName>
    </submittedName>
</protein>
<organism evidence="1 2">
    <name type="scientific">Tautonia plasticadhaerens</name>
    <dbReference type="NCBI Taxonomy" id="2527974"/>
    <lineage>
        <taxon>Bacteria</taxon>
        <taxon>Pseudomonadati</taxon>
        <taxon>Planctomycetota</taxon>
        <taxon>Planctomycetia</taxon>
        <taxon>Isosphaerales</taxon>
        <taxon>Isosphaeraceae</taxon>
        <taxon>Tautonia</taxon>
    </lineage>
</organism>
<dbReference type="RefSeq" id="WP_145276612.1">
    <property type="nucleotide sequence ID" value="NZ_CP036426.1"/>
</dbReference>
<dbReference type="KEGG" id="tpla:ElP_62090"/>
<name>A0A518HBM1_9BACT</name>
<dbReference type="EMBL" id="CP036426">
    <property type="protein sequence ID" value="QDV38258.1"/>
    <property type="molecule type" value="Genomic_DNA"/>
</dbReference>
<dbReference type="AlphaFoldDB" id="A0A518HBM1"/>
<keyword evidence="2" id="KW-1185">Reference proteome</keyword>
<evidence type="ECO:0000313" key="1">
    <source>
        <dbReference type="EMBL" id="QDV38258.1"/>
    </source>
</evidence>
<gene>
    <name evidence="1" type="ORF">ElP_62090</name>
</gene>
<accession>A0A518HBM1</accession>
<sequence>MRRTYPRFRIWMAMAAIALLAAPLANTMRLRRERSPASQQRMMIRALEEFKARHGDRSPTRIVWGDGTLVVPPPRP</sequence>